<accession>A0A0G0I1P6</accession>
<dbReference type="EMBL" id="LBSM01000008">
    <property type="protein sequence ID" value="KKQ18164.1"/>
    <property type="molecule type" value="Genomic_DNA"/>
</dbReference>
<protein>
    <submittedName>
        <fullName evidence="1">Acylneuraminate cytidylyltransferase</fullName>
    </submittedName>
</protein>
<dbReference type="PANTHER" id="PTHR42866">
    <property type="entry name" value="3-DEOXY-MANNO-OCTULOSONATE CYTIDYLYLTRANSFERASE"/>
    <property type="match status" value="1"/>
</dbReference>
<dbReference type="InterPro" id="IPR003329">
    <property type="entry name" value="Cytidylyl_trans"/>
</dbReference>
<comment type="caution">
    <text evidence="1">The sequence shown here is derived from an EMBL/GenBank/DDBJ whole genome shotgun (WGS) entry which is preliminary data.</text>
</comment>
<proteinExistence type="predicted"/>
<evidence type="ECO:0000313" key="2">
    <source>
        <dbReference type="Proteomes" id="UP000034508"/>
    </source>
</evidence>
<dbReference type="InterPro" id="IPR029044">
    <property type="entry name" value="Nucleotide-diphossugar_trans"/>
</dbReference>
<reference evidence="1 2" key="1">
    <citation type="journal article" date="2015" name="Nature">
        <title>rRNA introns, odd ribosomes, and small enigmatic genomes across a large radiation of phyla.</title>
        <authorList>
            <person name="Brown C.T."/>
            <person name="Hug L.A."/>
            <person name="Thomas B.C."/>
            <person name="Sharon I."/>
            <person name="Castelle C.J."/>
            <person name="Singh A."/>
            <person name="Wilkins M.J."/>
            <person name="Williams K.H."/>
            <person name="Banfield J.F."/>
        </authorList>
    </citation>
    <scope>NUCLEOTIDE SEQUENCE [LARGE SCALE GENOMIC DNA]</scope>
</reference>
<dbReference type="Proteomes" id="UP000034508">
    <property type="component" value="Unassembled WGS sequence"/>
</dbReference>
<dbReference type="PANTHER" id="PTHR42866:SF1">
    <property type="entry name" value="SPORE COAT POLYSACCHARIDE BIOSYNTHESIS PROTEIN SPSF"/>
    <property type="match status" value="1"/>
</dbReference>
<dbReference type="GO" id="GO:0005829">
    <property type="term" value="C:cytosol"/>
    <property type="evidence" value="ECO:0007669"/>
    <property type="project" value="TreeGrafter"/>
</dbReference>
<sequence length="262" mass="30146">MKNQKIVAIIQARMGSSRLRGKVFMPIIGKPMLWHIVNRVKKAKFIDQVVVATSVEKNDDEIAEFCRKNNIDAFRGSEKNVLDRYYQCAKKYKADIVVRITADCPLIDQEIIDKTIKFYNQGKYDLAGIATGAGVSGKKINKFPDGLDCTVFSMESLETSNKKATDKDDREHVTLYIAKRPKEFKLGTLKSSKDYSNVRLTVDYKEDLELVRKIYKELYSKDKIFGLSDIISLIKRQPGLLKINQKYIGREGYEKLWQKKIN</sequence>
<keyword evidence="1" id="KW-0548">Nucleotidyltransferase</keyword>
<dbReference type="CDD" id="cd02518">
    <property type="entry name" value="GT2_SpsF"/>
    <property type="match status" value="1"/>
</dbReference>
<dbReference type="Pfam" id="PF02348">
    <property type="entry name" value="CTP_transf_3"/>
    <property type="match status" value="1"/>
</dbReference>
<organism evidence="1 2">
    <name type="scientific">Berkelbacteria bacterium GW2011_GWA1_36_9</name>
    <dbReference type="NCBI Taxonomy" id="1618331"/>
    <lineage>
        <taxon>Bacteria</taxon>
        <taxon>Candidatus Berkelbacteria</taxon>
    </lineage>
</organism>
<dbReference type="SUPFAM" id="SSF53448">
    <property type="entry name" value="Nucleotide-diphospho-sugar transferases"/>
    <property type="match status" value="1"/>
</dbReference>
<dbReference type="GO" id="GO:0016779">
    <property type="term" value="F:nucleotidyltransferase activity"/>
    <property type="evidence" value="ECO:0007669"/>
    <property type="project" value="UniProtKB-KW"/>
</dbReference>
<keyword evidence="1" id="KW-0808">Transferase</keyword>
<dbReference type="AlphaFoldDB" id="A0A0G0I1P6"/>
<gene>
    <name evidence="1" type="ORF">US31_C0008G0007</name>
</gene>
<name>A0A0G0I1P6_9BACT</name>
<evidence type="ECO:0000313" key="1">
    <source>
        <dbReference type="EMBL" id="KKQ18164.1"/>
    </source>
</evidence>
<dbReference type="PATRIC" id="fig|1618331.3.peg.535"/>
<dbReference type="Gene3D" id="3.90.550.10">
    <property type="entry name" value="Spore Coat Polysaccharide Biosynthesis Protein SpsA, Chain A"/>
    <property type="match status" value="1"/>
</dbReference>